<dbReference type="EMBL" id="MU825891">
    <property type="protein sequence ID" value="KAJ7384074.1"/>
    <property type="molecule type" value="Genomic_DNA"/>
</dbReference>
<evidence type="ECO:0000313" key="3">
    <source>
        <dbReference type="EMBL" id="KAJ7384074.1"/>
    </source>
</evidence>
<protein>
    <submittedName>
        <fullName evidence="3">Uncharacterized protein</fullName>
    </submittedName>
</protein>
<sequence>MSEKAEFTAIKDEDAALNPQEERKCWRRRKVCIVVIIVVVIVLLIGAFIGGYFVRRAVKPGCDEHEKDRDKHQNGDDDQDSRHKEAIQGISKERIEESLSCQLTKGCITRRNIVELPSS</sequence>
<keyword evidence="2" id="KW-0812">Transmembrane</keyword>
<feature type="transmembrane region" description="Helical" evidence="2">
    <location>
        <begin position="31"/>
        <end position="54"/>
    </location>
</feature>
<keyword evidence="4" id="KW-1185">Reference proteome</keyword>
<dbReference type="AlphaFoldDB" id="A0A9X0D422"/>
<comment type="caution">
    <text evidence="3">The sequence shown here is derived from an EMBL/GenBank/DDBJ whole genome shotgun (WGS) entry which is preliminary data.</text>
</comment>
<proteinExistence type="predicted"/>
<name>A0A9X0D422_9CNID</name>
<evidence type="ECO:0000313" key="4">
    <source>
        <dbReference type="Proteomes" id="UP001163046"/>
    </source>
</evidence>
<evidence type="ECO:0000256" key="2">
    <source>
        <dbReference type="SAM" id="Phobius"/>
    </source>
</evidence>
<keyword evidence="2" id="KW-0472">Membrane</keyword>
<gene>
    <name evidence="3" type="ORF">OS493_024088</name>
</gene>
<dbReference type="Proteomes" id="UP001163046">
    <property type="component" value="Unassembled WGS sequence"/>
</dbReference>
<accession>A0A9X0D422</accession>
<evidence type="ECO:0000256" key="1">
    <source>
        <dbReference type="SAM" id="MobiDB-lite"/>
    </source>
</evidence>
<feature type="region of interest" description="Disordered" evidence="1">
    <location>
        <begin position="63"/>
        <end position="85"/>
    </location>
</feature>
<reference evidence="3" key="1">
    <citation type="submission" date="2023-01" db="EMBL/GenBank/DDBJ databases">
        <title>Genome assembly of the deep-sea coral Lophelia pertusa.</title>
        <authorList>
            <person name="Herrera S."/>
            <person name="Cordes E."/>
        </authorList>
    </citation>
    <scope>NUCLEOTIDE SEQUENCE</scope>
    <source>
        <strain evidence="3">USNM1676648</strain>
        <tissue evidence="3">Polyp</tissue>
    </source>
</reference>
<organism evidence="3 4">
    <name type="scientific">Desmophyllum pertusum</name>
    <dbReference type="NCBI Taxonomy" id="174260"/>
    <lineage>
        <taxon>Eukaryota</taxon>
        <taxon>Metazoa</taxon>
        <taxon>Cnidaria</taxon>
        <taxon>Anthozoa</taxon>
        <taxon>Hexacorallia</taxon>
        <taxon>Scleractinia</taxon>
        <taxon>Caryophylliina</taxon>
        <taxon>Caryophylliidae</taxon>
        <taxon>Desmophyllum</taxon>
    </lineage>
</organism>
<keyword evidence="2" id="KW-1133">Transmembrane helix</keyword>